<evidence type="ECO:0000259" key="3">
    <source>
        <dbReference type="Pfam" id="PF14512"/>
    </source>
</evidence>
<dbReference type="AlphaFoldDB" id="A0A2S6HX26"/>
<dbReference type="SUPFAM" id="SSF55469">
    <property type="entry name" value="FMN-dependent nitroreductase-like"/>
    <property type="match status" value="1"/>
</dbReference>
<dbReference type="Pfam" id="PF14512">
    <property type="entry name" value="TM1586_NiRdase"/>
    <property type="match status" value="1"/>
</dbReference>
<protein>
    <submittedName>
        <fullName evidence="4">Putative nitroreductase</fullName>
    </submittedName>
</protein>
<comment type="caution">
    <text evidence="4">The sequence shown here is derived from an EMBL/GenBank/DDBJ whole genome shotgun (WGS) entry which is preliminary data.</text>
</comment>
<dbReference type="Gene3D" id="3.40.109.10">
    <property type="entry name" value="NADH Oxidase"/>
    <property type="match status" value="1"/>
</dbReference>
<dbReference type="RefSeq" id="WP_104435152.1">
    <property type="nucleotide sequence ID" value="NZ_PTJA01000002.1"/>
</dbReference>
<dbReference type="EMBL" id="PTJA01000002">
    <property type="protein sequence ID" value="PPK82561.1"/>
    <property type="molecule type" value="Genomic_DNA"/>
</dbReference>
<evidence type="ECO:0000313" key="4">
    <source>
        <dbReference type="EMBL" id="PPK82561.1"/>
    </source>
</evidence>
<dbReference type="Proteomes" id="UP000237749">
    <property type="component" value="Unassembled WGS sequence"/>
</dbReference>
<evidence type="ECO:0000256" key="2">
    <source>
        <dbReference type="ARBA" id="ARBA00023002"/>
    </source>
</evidence>
<dbReference type="Gene3D" id="3.40.109.30">
    <property type="entry name" value="putative nitroreductase (tm1586), domain 2"/>
    <property type="match status" value="1"/>
</dbReference>
<dbReference type="GO" id="GO:0016491">
    <property type="term" value="F:oxidoreductase activity"/>
    <property type="evidence" value="ECO:0007669"/>
    <property type="project" value="UniProtKB-KW"/>
</dbReference>
<evidence type="ECO:0000256" key="1">
    <source>
        <dbReference type="ARBA" id="ARBA00007118"/>
    </source>
</evidence>
<comment type="similarity">
    <text evidence="1">Belongs to the nitroreductase family.</text>
</comment>
<accession>A0A2S6HX26</accession>
<dbReference type="OrthoDB" id="9814075at2"/>
<reference evidence="4 5" key="1">
    <citation type="submission" date="2018-02" db="EMBL/GenBank/DDBJ databases">
        <title>Genomic Encyclopedia of Archaeal and Bacterial Type Strains, Phase II (KMG-II): from individual species to whole genera.</title>
        <authorList>
            <person name="Goeker M."/>
        </authorList>
    </citation>
    <scope>NUCLEOTIDE SEQUENCE [LARGE SCALE GENOMIC DNA]</scope>
    <source>
        <strain evidence="4 5">DSM 3808</strain>
    </source>
</reference>
<dbReference type="InterPro" id="IPR029478">
    <property type="entry name" value="TM1586_NiRdase"/>
</dbReference>
<keyword evidence="2" id="KW-0560">Oxidoreductase</keyword>
<keyword evidence="5" id="KW-1185">Reference proteome</keyword>
<evidence type="ECO:0000313" key="5">
    <source>
        <dbReference type="Proteomes" id="UP000237749"/>
    </source>
</evidence>
<sequence length="280" mass="31420">MKPVFPVEKTIRERSSIRSYEPRSLTPEETELFHDFIKTLNNPFSVDVSFRILESSDALKGEKLGTYGVIKGARNFIGATVPDCDLALEALGYSMEHLVLYAVALGYGTCWLGGTFDKSAFSHVMDLKEGDLFPVISPLGYPTGKKRPMESIIKWTAKSDQRKDWKELFFQDDFSSPLAKSDAGDFAFALEMTRLAPSAVNKQPWRVVKSQDAYHFYEAKTLKEGKNSVDIQRVDVGIAACHFGLAAAEKKLPGEFKKLPVPEIKTSSEMKYLFSWVLHS</sequence>
<dbReference type="PANTHER" id="PTHR43673:SF10">
    <property type="entry name" value="NADH DEHYDROGENASE_NAD(P)H NITROREDUCTASE XCC3605-RELATED"/>
    <property type="match status" value="1"/>
</dbReference>
<proteinExistence type="inferred from homology"/>
<organism evidence="4 5">
    <name type="scientific">Lacrimispora xylanisolvens</name>
    <dbReference type="NCBI Taxonomy" id="384636"/>
    <lineage>
        <taxon>Bacteria</taxon>
        <taxon>Bacillati</taxon>
        <taxon>Bacillota</taxon>
        <taxon>Clostridia</taxon>
        <taxon>Lachnospirales</taxon>
        <taxon>Lachnospiraceae</taxon>
        <taxon>Lacrimispora</taxon>
    </lineage>
</organism>
<name>A0A2S6HX26_9FIRM</name>
<gene>
    <name evidence="4" type="ORF">BXY41_102250</name>
</gene>
<dbReference type="InterPro" id="IPR000415">
    <property type="entry name" value="Nitroreductase-like"/>
</dbReference>
<dbReference type="PANTHER" id="PTHR43673">
    <property type="entry name" value="NAD(P)H NITROREDUCTASE YDGI-RELATED"/>
    <property type="match status" value="1"/>
</dbReference>
<feature type="domain" description="Putative nitroreductase TM1586" evidence="3">
    <location>
        <begin position="8"/>
        <end position="247"/>
    </location>
</feature>